<accession>A0A411YBW7</accession>
<reference evidence="3 4" key="1">
    <citation type="submission" date="2019-01" db="EMBL/GenBank/DDBJ databases">
        <title>Egibacter rhizosphaerae EGI 80759T.</title>
        <authorList>
            <person name="Chen D.-D."/>
            <person name="Tian Y."/>
            <person name="Jiao J.-Y."/>
            <person name="Zhang X.-T."/>
            <person name="Zhang Y.-G."/>
            <person name="Zhang Y."/>
            <person name="Xiao M."/>
            <person name="Shu W.-S."/>
            <person name="Li W.-J."/>
        </authorList>
    </citation>
    <scope>NUCLEOTIDE SEQUENCE [LARGE SCALE GENOMIC DNA]</scope>
    <source>
        <strain evidence="3 4">EGI 80759</strain>
    </source>
</reference>
<evidence type="ECO:0000256" key="1">
    <source>
        <dbReference type="PIRSR" id="PIRSR613078-1"/>
    </source>
</evidence>
<dbReference type="GO" id="GO:0016791">
    <property type="term" value="F:phosphatase activity"/>
    <property type="evidence" value="ECO:0007669"/>
    <property type="project" value="TreeGrafter"/>
</dbReference>
<dbReference type="GO" id="GO:0005737">
    <property type="term" value="C:cytoplasm"/>
    <property type="evidence" value="ECO:0007669"/>
    <property type="project" value="TreeGrafter"/>
</dbReference>
<dbReference type="InterPro" id="IPR013078">
    <property type="entry name" value="His_Pase_superF_clade-1"/>
</dbReference>
<feature type="binding site" evidence="2">
    <location>
        <begin position="10"/>
        <end position="17"/>
    </location>
    <ligand>
        <name>substrate</name>
    </ligand>
</feature>
<name>A0A411YBW7_9ACTN</name>
<evidence type="ECO:0000256" key="2">
    <source>
        <dbReference type="PIRSR" id="PIRSR613078-2"/>
    </source>
</evidence>
<feature type="active site" description="Tele-phosphohistidine intermediate" evidence="1">
    <location>
        <position position="11"/>
    </location>
</feature>
<evidence type="ECO:0000313" key="3">
    <source>
        <dbReference type="EMBL" id="QBI18647.1"/>
    </source>
</evidence>
<evidence type="ECO:0000313" key="4">
    <source>
        <dbReference type="Proteomes" id="UP000291469"/>
    </source>
</evidence>
<dbReference type="SUPFAM" id="SSF53254">
    <property type="entry name" value="Phosphoglycerate mutase-like"/>
    <property type="match status" value="1"/>
</dbReference>
<proteinExistence type="predicted"/>
<feature type="active site" description="Proton donor/acceptor" evidence="1">
    <location>
        <position position="86"/>
    </location>
</feature>
<dbReference type="InterPro" id="IPR029033">
    <property type="entry name" value="His_PPase_superfam"/>
</dbReference>
<dbReference type="SMART" id="SM00855">
    <property type="entry name" value="PGAM"/>
    <property type="match status" value="1"/>
</dbReference>
<gene>
    <name evidence="3" type="ORF">ER308_03110</name>
</gene>
<dbReference type="Pfam" id="PF00300">
    <property type="entry name" value="His_Phos_1"/>
    <property type="match status" value="1"/>
</dbReference>
<keyword evidence="4" id="KW-1185">Reference proteome</keyword>
<dbReference type="KEGG" id="erz:ER308_03110"/>
<feature type="binding site" evidence="2">
    <location>
        <position position="62"/>
    </location>
    <ligand>
        <name>substrate</name>
    </ligand>
</feature>
<dbReference type="PROSITE" id="PS00175">
    <property type="entry name" value="PG_MUTASE"/>
    <property type="match status" value="1"/>
</dbReference>
<dbReference type="InterPro" id="IPR001345">
    <property type="entry name" value="PG/BPGM_mutase_AS"/>
</dbReference>
<dbReference type="AlphaFoldDB" id="A0A411YBW7"/>
<dbReference type="OrthoDB" id="9793115at2"/>
<dbReference type="PANTHER" id="PTHR48100">
    <property type="entry name" value="BROAD-SPECIFICITY PHOSPHATASE YOR283W-RELATED"/>
    <property type="match status" value="1"/>
</dbReference>
<dbReference type="Proteomes" id="UP000291469">
    <property type="component" value="Chromosome"/>
</dbReference>
<protein>
    <submittedName>
        <fullName evidence="3">Histidine phosphatase family protein</fullName>
    </submittedName>
</protein>
<dbReference type="InterPro" id="IPR050275">
    <property type="entry name" value="PGM_Phosphatase"/>
</dbReference>
<dbReference type="EMBL" id="CP036402">
    <property type="protein sequence ID" value="QBI18647.1"/>
    <property type="molecule type" value="Genomic_DNA"/>
</dbReference>
<dbReference type="CDD" id="cd07067">
    <property type="entry name" value="HP_PGM_like"/>
    <property type="match status" value="1"/>
</dbReference>
<dbReference type="PANTHER" id="PTHR48100:SF62">
    <property type="entry name" value="GLUCOSYL-3-PHOSPHOGLYCERATE PHOSPHATASE"/>
    <property type="match status" value="1"/>
</dbReference>
<sequence length="215" mass="22914">MTVARLVLVRHGQSQWNHQGRWQGHLDSPLTPLGHVQARAAASAIERLELAGPRVIRSDLGRVTETAEPIVAALGATAEVDPRWRERDVGVWAGRTHAEVAETDPVGYAAWRASDDPPRDGGETEAAVRSRVARLLDELAADGRDTVVITHGGPLRHAVACWLGLPVAARGRLAAPRNGALSTARSIADGWQLLAYNEAGHLETAALEVPADSPA</sequence>
<dbReference type="RefSeq" id="WP_131153645.1">
    <property type="nucleotide sequence ID" value="NZ_CP036402.1"/>
</dbReference>
<dbReference type="Gene3D" id="3.40.50.1240">
    <property type="entry name" value="Phosphoglycerate mutase-like"/>
    <property type="match status" value="1"/>
</dbReference>
<organism evidence="3 4">
    <name type="scientific">Egibacter rhizosphaerae</name>
    <dbReference type="NCBI Taxonomy" id="1670831"/>
    <lineage>
        <taxon>Bacteria</taxon>
        <taxon>Bacillati</taxon>
        <taxon>Actinomycetota</taxon>
        <taxon>Nitriliruptoria</taxon>
        <taxon>Egibacterales</taxon>
        <taxon>Egibacteraceae</taxon>
        <taxon>Egibacter</taxon>
    </lineage>
</organism>